<name>A0ABX0QYN0_9GAMM</name>
<comment type="caution">
    <text evidence="1">The sequence shown here is derived from an EMBL/GenBank/DDBJ whole genome shotgun (WGS) entry which is preliminary data.</text>
</comment>
<dbReference type="EMBL" id="VWXD01000006">
    <property type="protein sequence ID" value="NIF02103.1"/>
    <property type="molecule type" value="Genomic_DNA"/>
</dbReference>
<reference evidence="1 2" key="1">
    <citation type="journal article" date="2019" name="bioRxiv">
        <title>Bacteria contribute to plant secondary compound degradation in a generalist herbivore system.</title>
        <authorList>
            <person name="Francoeur C.B."/>
            <person name="Khadempour L."/>
            <person name="Moreira-Soto R.D."/>
            <person name="Gotting K."/>
            <person name="Book A.J."/>
            <person name="Pinto-Tomas A.A."/>
            <person name="Keefover-Ring K."/>
            <person name="Currie C.R."/>
        </authorList>
    </citation>
    <scope>NUCLEOTIDE SEQUENCE [LARGE SCALE GENOMIC DNA]</scope>
    <source>
        <strain evidence="1 2">Acro-805</strain>
    </source>
</reference>
<accession>A0ABX0QYN0</accession>
<organism evidence="1 2">
    <name type="scientific">Candidatus Pantoea formicae</name>
    <dbReference type="NCBI Taxonomy" id="2608355"/>
    <lineage>
        <taxon>Bacteria</taxon>
        <taxon>Pseudomonadati</taxon>
        <taxon>Pseudomonadota</taxon>
        <taxon>Gammaproteobacteria</taxon>
        <taxon>Enterobacterales</taxon>
        <taxon>Erwiniaceae</taxon>
        <taxon>Pantoea</taxon>
    </lineage>
</organism>
<protein>
    <submittedName>
        <fullName evidence="1">Uncharacterized protein</fullName>
    </submittedName>
</protein>
<dbReference type="Proteomes" id="UP000780690">
    <property type="component" value="Unassembled WGS sequence"/>
</dbReference>
<evidence type="ECO:0000313" key="1">
    <source>
        <dbReference type="EMBL" id="NIF02103.1"/>
    </source>
</evidence>
<dbReference type="RefSeq" id="WP_167140882.1">
    <property type="nucleotide sequence ID" value="NZ_VWXD01000006.1"/>
</dbReference>
<evidence type="ECO:0000313" key="2">
    <source>
        <dbReference type="Proteomes" id="UP000780690"/>
    </source>
</evidence>
<gene>
    <name evidence="1" type="ORF">F3J38_18890</name>
</gene>
<keyword evidence="2" id="KW-1185">Reference proteome</keyword>
<sequence>MINDPRAWPEGTLFSKTVNIPSQGDLVEVEVTYIVPPFETLVELQENQNPDRVYPLFRQFIVDWDLEKSLSDYMLKCFLSQDIKVSEIIFAAWCDHMKEHIAARQLNVMQAPATIN</sequence>
<proteinExistence type="predicted"/>